<dbReference type="GeneID" id="70187185"/>
<dbReference type="EMBL" id="JAGTJQ010000016">
    <property type="protein sequence ID" value="KAH7010883.1"/>
    <property type="molecule type" value="Genomic_DNA"/>
</dbReference>
<protein>
    <recommendedName>
        <fullName evidence="3">Caspase family protein</fullName>
    </recommendedName>
</protein>
<evidence type="ECO:0000313" key="2">
    <source>
        <dbReference type="Proteomes" id="UP000756346"/>
    </source>
</evidence>
<organism evidence="1 2">
    <name type="scientific">Microdochium trichocladiopsis</name>
    <dbReference type="NCBI Taxonomy" id="1682393"/>
    <lineage>
        <taxon>Eukaryota</taxon>
        <taxon>Fungi</taxon>
        <taxon>Dikarya</taxon>
        <taxon>Ascomycota</taxon>
        <taxon>Pezizomycotina</taxon>
        <taxon>Sordariomycetes</taxon>
        <taxon>Xylariomycetidae</taxon>
        <taxon>Xylariales</taxon>
        <taxon>Microdochiaceae</taxon>
        <taxon>Microdochium</taxon>
    </lineage>
</organism>
<dbReference type="Proteomes" id="UP000756346">
    <property type="component" value="Unassembled WGS sequence"/>
</dbReference>
<name>A0A9P8XRV4_9PEZI</name>
<sequence length="114" mass="13038">MSQPAPLPGGLNRSPYSAVKVLMICWKDSAQNQFKQQLKSLAKELLAYNFHVQEYEIESKNPQQTLTAELLSFLGHDKPHTLLIIYYGGHGLNNKDKDCIWLRLVSNIFQSFDD</sequence>
<accession>A0A9P8XRV4</accession>
<dbReference type="RefSeq" id="XP_046004368.1">
    <property type="nucleotide sequence ID" value="XM_046157639.1"/>
</dbReference>
<evidence type="ECO:0008006" key="3">
    <source>
        <dbReference type="Google" id="ProtNLM"/>
    </source>
</evidence>
<keyword evidence="2" id="KW-1185">Reference proteome</keyword>
<dbReference type="OrthoDB" id="4760831at2759"/>
<comment type="caution">
    <text evidence="1">The sequence shown here is derived from an EMBL/GenBank/DDBJ whole genome shotgun (WGS) entry which is preliminary data.</text>
</comment>
<reference evidence="1" key="1">
    <citation type="journal article" date="2021" name="Nat. Commun.">
        <title>Genetic determinants of endophytism in the Arabidopsis root mycobiome.</title>
        <authorList>
            <person name="Mesny F."/>
            <person name="Miyauchi S."/>
            <person name="Thiergart T."/>
            <person name="Pickel B."/>
            <person name="Atanasova L."/>
            <person name="Karlsson M."/>
            <person name="Huettel B."/>
            <person name="Barry K.W."/>
            <person name="Haridas S."/>
            <person name="Chen C."/>
            <person name="Bauer D."/>
            <person name="Andreopoulos W."/>
            <person name="Pangilinan J."/>
            <person name="LaButti K."/>
            <person name="Riley R."/>
            <person name="Lipzen A."/>
            <person name="Clum A."/>
            <person name="Drula E."/>
            <person name="Henrissat B."/>
            <person name="Kohler A."/>
            <person name="Grigoriev I.V."/>
            <person name="Martin F.M."/>
            <person name="Hacquard S."/>
        </authorList>
    </citation>
    <scope>NUCLEOTIDE SEQUENCE</scope>
    <source>
        <strain evidence="1">MPI-CAGE-CH-0230</strain>
    </source>
</reference>
<dbReference type="AlphaFoldDB" id="A0A9P8XRV4"/>
<evidence type="ECO:0000313" key="1">
    <source>
        <dbReference type="EMBL" id="KAH7010883.1"/>
    </source>
</evidence>
<proteinExistence type="predicted"/>
<gene>
    <name evidence="1" type="ORF">B0I36DRAFT_356477</name>
</gene>